<organism evidence="1">
    <name type="scientific">Leptospirillum ferriphilum</name>
    <dbReference type="NCBI Taxonomy" id="178606"/>
    <lineage>
        <taxon>Bacteria</taxon>
        <taxon>Pseudomonadati</taxon>
        <taxon>Nitrospirota</taxon>
        <taxon>Nitrospiria</taxon>
        <taxon>Nitrospirales</taxon>
        <taxon>Nitrospiraceae</taxon>
        <taxon>Leptospirillum</taxon>
    </lineage>
</organism>
<reference evidence="1" key="1">
    <citation type="submission" date="2017-12" db="EMBL/GenBank/DDBJ databases">
        <authorList>
            <consortium name="SysMetEx"/>
        </authorList>
    </citation>
    <scope>NUCLEOTIDE SEQUENCE</scope>
    <source>
        <strain evidence="1">Pb_238</strain>
    </source>
</reference>
<protein>
    <submittedName>
        <fullName evidence="1">ORF6N domain-containing protein</fullName>
    </submittedName>
</protein>
<name>A0A2I2MGE0_9BACT</name>
<sequence>MPKSDSLIPVEAITSRIFLIRGQKVMLDSDG</sequence>
<accession>A0A2I2MGE0</accession>
<dbReference type="EMBL" id="LT966316">
    <property type="protein sequence ID" value="SOU92788.1"/>
    <property type="molecule type" value="Genomic_DNA"/>
</dbReference>
<proteinExistence type="predicted"/>
<gene>
    <name evidence="1" type="ORF">LFTS_01417</name>
</gene>
<dbReference type="AlphaFoldDB" id="A0A2I2MGE0"/>
<evidence type="ECO:0000313" key="1">
    <source>
        <dbReference type="EMBL" id="SOU92788.1"/>
    </source>
</evidence>